<gene>
    <name evidence="3" type="ORF">PoB_007425500</name>
</gene>
<proteinExistence type="predicted"/>
<keyword evidence="4" id="KW-1185">Reference proteome</keyword>
<comment type="caution">
    <text evidence="3">The sequence shown here is derived from an EMBL/GenBank/DDBJ whole genome shotgun (WGS) entry which is preliminary data.</text>
</comment>
<evidence type="ECO:0000256" key="2">
    <source>
        <dbReference type="SAM" id="Phobius"/>
    </source>
</evidence>
<evidence type="ECO:0000313" key="4">
    <source>
        <dbReference type="Proteomes" id="UP000735302"/>
    </source>
</evidence>
<dbReference type="Proteomes" id="UP000735302">
    <property type="component" value="Unassembled WGS sequence"/>
</dbReference>
<feature type="transmembrane region" description="Helical" evidence="2">
    <location>
        <begin position="163"/>
        <end position="186"/>
    </location>
</feature>
<evidence type="ECO:0000256" key="1">
    <source>
        <dbReference type="SAM" id="MobiDB-lite"/>
    </source>
</evidence>
<keyword evidence="2" id="KW-0472">Membrane</keyword>
<dbReference type="EMBL" id="BLXT01008342">
    <property type="protein sequence ID" value="GFO47750.1"/>
    <property type="molecule type" value="Genomic_DNA"/>
</dbReference>
<dbReference type="AlphaFoldDB" id="A0AAV4DUU5"/>
<dbReference type="InterPro" id="IPR032707">
    <property type="entry name" value="MYCBPAP"/>
</dbReference>
<sequence>MASRSPNKLSPHGGAGRPQRRMSVFGGQNRLRKKRDGTPEKSATPSQEPDENLAPSRNVIWNEEIEKLQIKADDLSKPPSTEKKMGTTRPVVVQKSKKEADAGKPKSRMVSVAKPAPPDAPVKPFDYSGFAGPKYDEQGEVIPHSLLGTYEDFHREATRRGDILAVIISLFILCCVLNSLFFPILIQDKVGIEP</sequence>
<feature type="compositionally biased region" description="Basic and acidic residues" evidence="1">
    <location>
        <begin position="64"/>
        <end position="85"/>
    </location>
</feature>
<organism evidence="3 4">
    <name type="scientific">Plakobranchus ocellatus</name>
    <dbReference type="NCBI Taxonomy" id="259542"/>
    <lineage>
        <taxon>Eukaryota</taxon>
        <taxon>Metazoa</taxon>
        <taxon>Spiralia</taxon>
        <taxon>Lophotrochozoa</taxon>
        <taxon>Mollusca</taxon>
        <taxon>Gastropoda</taxon>
        <taxon>Heterobranchia</taxon>
        <taxon>Euthyneura</taxon>
        <taxon>Panpulmonata</taxon>
        <taxon>Sacoglossa</taxon>
        <taxon>Placobranchoidea</taxon>
        <taxon>Plakobranchidae</taxon>
        <taxon>Plakobranchus</taxon>
    </lineage>
</organism>
<evidence type="ECO:0000313" key="3">
    <source>
        <dbReference type="EMBL" id="GFO47750.1"/>
    </source>
</evidence>
<keyword evidence="2" id="KW-0812">Transmembrane</keyword>
<feature type="region of interest" description="Disordered" evidence="1">
    <location>
        <begin position="1"/>
        <end position="117"/>
    </location>
</feature>
<reference evidence="3 4" key="1">
    <citation type="journal article" date="2021" name="Elife">
        <title>Chloroplast acquisition without the gene transfer in kleptoplastic sea slugs, Plakobranchus ocellatus.</title>
        <authorList>
            <person name="Maeda T."/>
            <person name="Takahashi S."/>
            <person name="Yoshida T."/>
            <person name="Shimamura S."/>
            <person name="Takaki Y."/>
            <person name="Nagai Y."/>
            <person name="Toyoda A."/>
            <person name="Suzuki Y."/>
            <person name="Arimoto A."/>
            <person name="Ishii H."/>
            <person name="Satoh N."/>
            <person name="Nishiyama T."/>
            <person name="Hasebe M."/>
            <person name="Maruyama T."/>
            <person name="Minagawa J."/>
            <person name="Obokata J."/>
            <person name="Shigenobu S."/>
        </authorList>
    </citation>
    <scope>NUCLEOTIDE SEQUENCE [LARGE SCALE GENOMIC DNA]</scope>
</reference>
<name>A0AAV4DUU5_9GAST</name>
<keyword evidence="2" id="KW-1133">Transmembrane helix</keyword>
<protein>
    <submittedName>
        <fullName evidence="3">Mycbp-associated protein-like isoform x4</fullName>
    </submittedName>
</protein>
<accession>A0AAV4DUU5</accession>
<dbReference type="PANTHER" id="PTHR48421">
    <property type="entry name" value="MYCBP-ASSOCIATED PROTEIN"/>
    <property type="match status" value="1"/>
</dbReference>
<dbReference type="PANTHER" id="PTHR48421:SF1">
    <property type="entry name" value="MYCBP-ASSOCIATED PROTEIN"/>
    <property type="match status" value="1"/>
</dbReference>